<proteinExistence type="predicted"/>
<name>A0A4R9LW33_9LEPT</name>
<dbReference type="OrthoDB" id="343596at2"/>
<evidence type="ECO:0000313" key="9">
    <source>
        <dbReference type="EMBL" id="TGN17117.1"/>
    </source>
</evidence>
<sequence>MPILAFFVLSAFFWIFFFLNHPYLPPIWPDEVLFFSPAQSFANTGVLGTTVLKGLIPGMESKTLWMPPSYMLASAGFLKIFPQTIFTVRLLSALTIYASAGLFLVLSSRFKFSRPGMLVGFATILMEPLFFRFGSAARMEGLTSFFFLLSLIAATSKGKSSFKSFLAGILLSCSALSHPFGASLGLVTAYSLLSDRKDFRKKIVYFGLGGILPLLVWAFYIHPDWYLFQVQFGAQLIRKKTLLGSFDLLTKLKIFLFGFAFSKIRLVLIALQILLMSAVSLAFLKDKKTLSPRMKLFWVWWITVLLALYSSSEGWYVYHFLFPFAWGMAILIEQKSLGRILAAGGILLSLLGWIQITNLHWIRFDSEKILTAHFQRLETVLRPYKNVYLQALPDPYFYLKEKNPNQNILEFIPGELEFPTDDYKTTIENQEAFVFYNESLKNKSISAFLEKHPDWIREEWSIPVPSNHWLHYQTIVYRKPIPAVP</sequence>
<keyword evidence="7 8" id="KW-0472">Membrane</keyword>
<feature type="transmembrane region" description="Helical" evidence="8">
    <location>
        <begin position="87"/>
        <end position="106"/>
    </location>
</feature>
<keyword evidence="10" id="KW-1185">Reference proteome</keyword>
<comment type="caution">
    <text evidence="9">The sequence shown here is derived from an EMBL/GenBank/DDBJ whole genome shotgun (WGS) entry which is preliminary data.</text>
</comment>
<evidence type="ECO:0000256" key="8">
    <source>
        <dbReference type="SAM" id="Phobius"/>
    </source>
</evidence>
<keyword evidence="4 9" id="KW-0808">Transferase</keyword>
<dbReference type="GO" id="GO:0010041">
    <property type="term" value="P:response to iron(III) ion"/>
    <property type="evidence" value="ECO:0007669"/>
    <property type="project" value="TreeGrafter"/>
</dbReference>
<gene>
    <name evidence="9" type="ORF">EHS15_18245</name>
</gene>
<evidence type="ECO:0000256" key="6">
    <source>
        <dbReference type="ARBA" id="ARBA00022989"/>
    </source>
</evidence>
<accession>A0A4R9LW33</accession>
<dbReference type="PANTHER" id="PTHR33908">
    <property type="entry name" value="MANNOSYLTRANSFERASE YKCB-RELATED"/>
    <property type="match status" value="1"/>
</dbReference>
<evidence type="ECO:0000256" key="1">
    <source>
        <dbReference type="ARBA" id="ARBA00004651"/>
    </source>
</evidence>
<dbReference type="GO" id="GO:0016763">
    <property type="term" value="F:pentosyltransferase activity"/>
    <property type="evidence" value="ECO:0007669"/>
    <property type="project" value="TreeGrafter"/>
</dbReference>
<feature type="transmembrane region" description="Helical" evidence="8">
    <location>
        <begin position="337"/>
        <end position="356"/>
    </location>
</feature>
<evidence type="ECO:0000256" key="4">
    <source>
        <dbReference type="ARBA" id="ARBA00022679"/>
    </source>
</evidence>
<dbReference type="AlphaFoldDB" id="A0A4R9LW33"/>
<evidence type="ECO:0000256" key="5">
    <source>
        <dbReference type="ARBA" id="ARBA00022692"/>
    </source>
</evidence>
<keyword evidence="6 8" id="KW-1133">Transmembrane helix</keyword>
<organism evidence="9 10">
    <name type="scientific">Leptospira idonii</name>
    <dbReference type="NCBI Taxonomy" id="1193500"/>
    <lineage>
        <taxon>Bacteria</taxon>
        <taxon>Pseudomonadati</taxon>
        <taxon>Spirochaetota</taxon>
        <taxon>Spirochaetia</taxon>
        <taxon>Leptospirales</taxon>
        <taxon>Leptospiraceae</taxon>
        <taxon>Leptospira</taxon>
    </lineage>
</organism>
<dbReference type="InterPro" id="IPR050297">
    <property type="entry name" value="LipidA_mod_glycosyltrf_83"/>
</dbReference>
<dbReference type="EMBL" id="RQHW01000079">
    <property type="protein sequence ID" value="TGN17117.1"/>
    <property type="molecule type" value="Genomic_DNA"/>
</dbReference>
<evidence type="ECO:0000256" key="3">
    <source>
        <dbReference type="ARBA" id="ARBA00022676"/>
    </source>
</evidence>
<feature type="transmembrane region" description="Helical" evidence="8">
    <location>
        <begin position="165"/>
        <end position="191"/>
    </location>
</feature>
<keyword evidence="2" id="KW-1003">Cell membrane</keyword>
<evidence type="ECO:0000256" key="7">
    <source>
        <dbReference type="ARBA" id="ARBA00023136"/>
    </source>
</evidence>
<dbReference type="PANTHER" id="PTHR33908:SF3">
    <property type="entry name" value="UNDECAPRENYL PHOSPHATE-ALPHA-4-AMINO-4-DEOXY-L-ARABINOSE ARABINOSYL TRANSFERASE"/>
    <property type="match status" value="1"/>
</dbReference>
<evidence type="ECO:0000313" key="10">
    <source>
        <dbReference type="Proteomes" id="UP000298058"/>
    </source>
</evidence>
<keyword evidence="3 9" id="KW-0328">Glycosyltransferase</keyword>
<feature type="transmembrane region" description="Helical" evidence="8">
    <location>
        <begin position="296"/>
        <end position="317"/>
    </location>
</feature>
<comment type="subcellular location">
    <subcellularLocation>
        <location evidence="1">Cell membrane</location>
        <topology evidence="1">Multi-pass membrane protein</topology>
    </subcellularLocation>
</comment>
<evidence type="ECO:0000256" key="2">
    <source>
        <dbReference type="ARBA" id="ARBA00022475"/>
    </source>
</evidence>
<dbReference type="GO" id="GO:0009103">
    <property type="term" value="P:lipopolysaccharide biosynthetic process"/>
    <property type="evidence" value="ECO:0007669"/>
    <property type="project" value="UniProtKB-ARBA"/>
</dbReference>
<feature type="transmembrane region" description="Helical" evidence="8">
    <location>
        <begin position="266"/>
        <end position="284"/>
    </location>
</feature>
<protein>
    <submittedName>
        <fullName evidence="9">Dolichyl-phosphate-mannose--protein mannosyltransferase</fullName>
    </submittedName>
</protein>
<dbReference type="Proteomes" id="UP000298058">
    <property type="component" value="Unassembled WGS sequence"/>
</dbReference>
<reference evidence="9" key="1">
    <citation type="journal article" date="2019" name="PLoS Negl. Trop. Dis.">
        <title>Revisiting the worldwide diversity of Leptospira species in the environment.</title>
        <authorList>
            <person name="Vincent A.T."/>
            <person name="Schiettekatte O."/>
            <person name="Bourhy P."/>
            <person name="Veyrier F.J."/>
            <person name="Picardeau M."/>
        </authorList>
    </citation>
    <scope>NUCLEOTIDE SEQUENCE [LARGE SCALE GENOMIC DNA]</scope>
    <source>
        <strain evidence="9">201300427</strain>
    </source>
</reference>
<dbReference type="GO" id="GO:0005886">
    <property type="term" value="C:plasma membrane"/>
    <property type="evidence" value="ECO:0007669"/>
    <property type="project" value="UniProtKB-SubCell"/>
</dbReference>
<dbReference type="RefSeq" id="WP_135762024.1">
    <property type="nucleotide sequence ID" value="NZ_RQHW01000079.1"/>
</dbReference>
<keyword evidence="5 8" id="KW-0812">Transmembrane</keyword>
<feature type="transmembrane region" description="Helical" evidence="8">
    <location>
        <begin position="203"/>
        <end position="221"/>
    </location>
</feature>